<keyword evidence="3 5" id="KW-1133">Transmembrane helix</keyword>
<proteinExistence type="predicted"/>
<evidence type="ECO:0000256" key="2">
    <source>
        <dbReference type="ARBA" id="ARBA00022692"/>
    </source>
</evidence>
<dbReference type="SUPFAM" id="SSF103473">
    <property type="entry name" value="MFS general substrate transporter"/>
    <property type="match status" value="1"/>
</dbReference>
<feature type="transmembrane region" description="Helical" evidence="5">
    <location>
        <begin position="12"/>
        <end position="30"/>
    </location>
</feature>
<keyword evidence="7" id="KW-1185">Reference proteome</keyword>
<reference evidence="6 7" key="1">
    <citation type="submission" date="2022-12" db="EMBL/GenBank/DDBJ databases">
        <title>Chromosome-level genome of Tegillarca granosa.</title>
        <authorList>
            <person name="Kim J."/>
        </authorList>
    </citation>
    <scope>NUCLEOTIDE SEQUENCE [LARGE SCALE GENOMIC DNA]</scope>
    <source>
        <strain evidence="6">Teg-2019</strain>
        <tissue evidence="6">Adductor muscle</tissue>
    </source>
</reference>
<comment type="caution">
    <text evidence="6">The sequence shown here is derived from an EMBL/GenBank/DDBJ whole genome shotgun (WGS) entry which is preliminary data.</text>
</comment>
<feature type="transmembrane region" description="Helical" evidence="5">
    <location>
        <begin position="126"/>
        <end position="145"/>
    </location>
</feature>
<keyword evidence="4 5" id="KW-0472">Membrane</keyword>
<name>A0ABQ9FSL8_TEGGR</name>
<dbReference type="PANTHER" id="PTHR11662">
    <property type="entry name" value="SOLUTE CARRIER FAMILY 17"/>
    <property type="match status" value="1"/>
</dbReference>
<dbReference type="Gene3D" id="1.20.1250.20">
    <property type="entry name" value="MFS general substrate transporter like domains"/>
    <property type="match status" value="1"/>
</dbReference>
<accession>A0ABQ9FSL8</accession>
<dbReference type="InterPro" id="IPR050382">
    <property type="entry name" value="MFS_Na/Anion_cotransporter"/>
</dbReference>
<feature type="transmembrane region" description="Helical" evidence="5">
    <location>
        <begin position="95"/>
        <end position="114"/>
    </location>
</feature>
<protein>
    <submittedName>
        <fullName evidence="6">Uncharacterized protein</fullName>
    </submittedName>
</protein>
<dbReference type="PANTHER" id="PTHR11662:SF399">
    <property type="entry name" value="FI19708P1-RELATED"/>
    <property type="match status" value="1"/>
</dbReference>
<evidence type="ECO:0000256" key="3">
    <source>
        <dbReference type="ARBA" id="ARBA00022989"/>
    </source>
</evidence>
<organism evidence="6 7">
    <name type="scientific">Tegillarca granosa</name>
    <name type="common">Malaysian cockle</name>
    <name type="synonym">Anadara granosa</name>
    <dbReference type="NCBI Taxonomy" id="220873"/>
    <lineage>
        <taxon>Eukaryota</taxon>
        <taxon>Metazoa</taxon>
        <taxon>Spiralia</taxon>
        <taxon>Lophotrochozoa</taxon>
        <taxon>Mollusca</taxon>
        <taxon>Bivalvia</taxon>
        <taxon>Autobranchia</taxon>
        <taxon>Pteriomorphia</taxon>
        <taxon>Arcoida</taxon>
        <taxon>Arcoidea</taxon>
        <taxon>Arcidae</taxon>
        <taxon>Tegillarca</taxon>
    </lineage>
</organism>
<gene>
    <name evidence="6" type="ORF">KUTeg_001846</name>
</gene>
<keyword evidence="2 5" id="KW-0812">Transmembrane</keyword>
<evidence type="ECO:0000256" key="1">
    <source>
        <dbReference type="ARBA" id="ARBA00004141"/>
    </source>
</evidence>
<feature type="transmembrane region" description="Helical" evidence="5">
    <location>
        <begin position="151"/>
        <end position="171"/>
    </location>
</feature>
<dbReference type="Proteomes" id="UP001217089">
    <property type="component" value="Unassembled WGS sequence"/>
</dbReference>
<evidence type="ECO:0000256" key="5">
    <source>
        <dbReference type="SAM" id="Phobius"/>
    </source>
</evidence>
<dbReference type="EMBL" id="JARBDR010000141">
    <property type="protein sequence ID" value="KAJ8320259.1"/>
    <property type="molecule type" value="Genomic_DNA"/>
</dbReference>
<dbReference type="InterPro" id="IPR036259">
    <property type="entry name" value="MFS_trans_sf"/>
</dbReference>
<sequence>MKIVDVHSLPRRRALTLLCIVPWVTCVYDYPVNHPRITAKEISYIDRNRRQSTSSKKKDSIGIYPLHSSDNGMKTEVTVLMKPGVHNGMLSSLPFIGRFFGSIVSGILSDFLLVRGYLSITNLRKVFQVFGCIMSAPCLVVVSFLDSDSRVLAVILIVLYWTIHSTTNSAFRVNPLDIAPREKGSLLSFIRVLKITYKKLSEAKCLMNEERKKSTKTYLNTLNAAGQDIRRC</sequence>
<evidence type="ECO:0000256" key="4">
    <source>
        <dbReference type="ARBA" id="ARBA00023136"/>
    </source>
</evidence>
<evidence type="ECO:0000313" key="6">
    <source>
        <dbReference type="EMBL" id="KAJ8320259.1"/>
    </source>
</evidence>
<evidence type="ECO:0000313" key="7">
    <source>
        <dbReference type="Proteomes" id="UP001217089"/>
    </source>
</evidence>
<comment type="subcellular location">
    <subcellularLocation>
        <location evidence="1">Membrane</location>
        <topology evidence="1">Multi-pass membrane protein</topology>
    </subcellularLocation>
</comment>